<evidence type="ECO:0000313" key="1">
    <source>
        <dbReference type="EMBL" id="TCJ16203.1"/>
    </source>
</evidence>
<sequence length="187" mass="20945">MLSLVQRQRKALVVGRYSMKTPLTILAFLTALNAAFGQAHSSLESMILQADRVLLISHDDVFVGVRKEAVPGEHNNSKPLPALVVNGRLNRSVVKQQKALPKSALEGLIEAFKLPREGYRYTPAKCFEPHHSLVLLRNGQASYVDLCFQCRQLSASQDLSGEELLFSWEKVAAYFRKHGLTYRLPRG</sequence>
<gene>
    <name evidence="1" type="ORF">EPD60_07600</name>
</gene>
<dbReference type="EMBL" id="SJZI01000014">
    <property type="protein sequence ID" value="TCJ16203.1"/>
    <property type="molecule type" value="Genomic_DNA"/>
</dbReference>
<name>A0A4R1BGA1_9BACT</name>
<organism evidence="1 2">
    <name type="scientific">Flaviaesturariibacter flavus</name>
    <dbReference type="NCBI Taxonomy" id="2502780"/>
    <lineage>
        <taxon>Bacteria</taxon>
        <taxon>Pseudomonadati</taxon>
        <taxon>Bacteroidota</taxon>
        <taxon>Chitinophagia</taxon>
        <taxon>Chitinophagales</taxon>
        <taxon>Chitinophagaceae</taxon>
        <taxon>Flaviaestuariibacter</taxon>
    </lineage>
</organism>
<reference evidence="1 2" key="1">
    <citation type="submission" date="2019-03" db="EMBL/GenBank/DDBJ databases">
        <authorList>
            <person name="Kim M.K.M."/>
        </authorList>
    </citation>
    <scope>NUCLEOTIDE SEQUENCE [LARGE SCALE GENOMIC DNA]</scope>
    <source>
        <strain evidence="1 2">17J68-12</strain>
    </source>
</reference>
<dbReference type="RefSeq" id="WP_131448479.1">
    <property type="nucleotide sequence ID" value="NZ_SJZI01000014.1"/>
</dbReference>
<dbReference type="AlphaFoldDB" id="A0A4R1BGA1"/>
<protein>
    <submittedName>
        <fullName evidence="1">Uncharacterized protein</fullName>
    </submittedName>
</protein>
<comment type="caution">
    <text evidence="1">The sequence shown here is derived from an EMBL/GenBank/DDBJ whole genome shotgun (WGS) entry which is preliminary data.</text>
</comment>
<accession>A0A4R1BGA1</accession>
<dbReference type="OrthoDB" id="678319at2"/>
<keyword evidence="2" id="KW-1185">Reference proteome</keyword>
<evidence type="ECO:0000313" key="2">
    <source>
        <dbReference type="Proteomes" id="UP000295334"/>
    </source>
</evidence>
<dbReference type="Proteomes" id="UP000295334">
    <property type="component" value="Unassembled WGS sequence"/>
</dbReference>
<proteinExistence type="predicted"/>